<protein>
    <recommendedName>
        <fullName evidence="3">PPM-type phosphatase domain-containing protein</fullName>
    </recommendedName>
</protein>
<keyword evidence="2" id="KW-1133">Transmembrane helix</keyword>
<dbReference type="Gene3D" id="3.60.40.10">
    <property type="entry name" value="PPM-type phosphatase domain"/>
    <property type="match status" value="1"/>
</dbReference>
<proteinExistence type="predicted"/>
<dbReference type="Pfam" id="PF08239">
    <property type="entry name" value="SH3_3"/>
    <property type="match status" value="1"/>
</dbReference>
<evidence type="ECO:0000313" key="4">
    <source>
        <dbReference type="EMBL" id="PKQ27508.1"/>
    </source>
</evidence>
<dbReference type="InterPro" id="IPR036457">
    <property type="entry name" value="PPM-type-like_dom_sf"/>
</dbReference>
<accession>A0A2N3G4I6</accession>
<dbReference type="InterPro" id="IPR001932">
    <property type="entry name" value="PPM-type_phosphatase-like_dom"/>
</dbReference>
<dbReference type="Gene3D" id="2.30.30.40">
    <property type="entry name" value="SH3 Domains"/>
    <property type="match status" value="1"/>
</dbReference>
<keyword evidence="2" id="KW-0472">Membrane</keyword>
<dbReference type="Proteomes" id="UP000233654">
    <property type="component" value="Unassembled WGS sequence"/>
</dbReference>
<name>A0A2N3G4I6_9ACTN</name>
<evidence type="ECO:0000313" key="5">
    <source>
        <dbReference type="Proteomes" id="UP000233654"/>
    </source>
</evidence>
<dbReference type="InterPro" id="IPR003646">
    <property type="entry name" value="SH3-like_bac-type"/>
</dbReference>
<keyword evidence="2" id="KW-0812">Transmembrane</keyword>
<feature type="transmembrane region" description="Helical" evidence="2">
    <location>
        <begin position="298"/>
        <end position="320"/>
    </location>
</feature>
<reference evidence="4 5" key="1">
    <citation type="journal article" date="2017" name="ISME J.">
        <title>Potential for microbial H2 and metal transformations associated with novel bacteria and archaea in deep terrestrial subsurface sediments.</title>
        <authorList>
            <person name="Hernsdorf A.W."/>
            <person name="Amano Y."/>
            <person name="Miyakawa K."/>
            <person name="Ise K."/>
            <person name="Suzuki Y."/>
            <person name="Anantharaman K."/>
            <person name="Probst A."/>
            <person name="Burstein D."/>
            <person name="Thomas B.C."/>
            <person name="Banfield J.F."/>
        </authorList>
    </citation>
    <scope>NUCLEOTIDE SEQUENCE [LARGE SCALE GENOMIC DNA]</scope>
    <source>
        <strain evidence="4">HGW-Actinobacteria-3</strain>
    </source>
</reference>
<organism evidence="4 5">
    <name type="scientific">Candidatus Anoxymicrobium japonicum</name>
    <dbReference type="NCBI Taxonomy" id="2013648"/>
    <lineage>
        <taxon>Bacteria</taxon>
        <taxon>Bacillati</taxon>
        <taxon>Actinomycetota</taxon>
        <taxon>Candidatus Geothermincolia</taxon>
        <taxon>Candidatus Geothermincolales</taxon>
        <taxon>Candidatus Anoxymicrobiaceae</taxon>
        <taxon>Candidatus Anoxymicrobium</taxon>
    </lineage>
</organism>
<sequence>MAEAKAENIGVATHPGEKQAQRDAHFVYDYTRRRVPMPVVSYVAVADTPFENPGLENPAKKALDRLRDLIEPAAIAEEELNSASMQSLIRDNLAIINSEIHEARTPEAGVRQEVSLTMVIADARRAYIGHAGSCRVYLLHSERLYDLTPQSLTEIATTSSNPGDLSTDAMTLFPVNFEVAATEAPPLPAKGVFLGQETEAYLGYNEVDITPGDIIVLVTDGLWRTVSEEEMVENLLSAINVQRSSSQLVRLAFSRDASDNATMAAWQYIIGGDKKAIREPGAASKAARERIRTRATEGILLALLIVVLAGIFTVGFAFGWRISDTFRKPEKQKARHAAQARSEKTSKITQPSSSAPVIVPVAAKVAATATVKGRGVRMRSTADSSGSAVGMFKEGETVTILEDVIGADGKSWSKVKGFVSATGTGKRVELEGFVRSDFLIKQ</sequence>
<dbReference type="SUPFAM" id="SSF81606">
    <property type="entry name" value="PP2C-like"/>
    <property type="match status" value="1"/>
</dbReference>
<feature type="domain" description="PPM-type phosphatase" evidence="3">
    <location>
        <begin position="2"/>
        <end position="266"/>
    </location>
</feature>
<evidence type="ECO:0000259" key="3">
    <source>
        <dbReference type="SMART" id="SM00332"/>
    </source>
</evidence>
<evidence type="ECO:0000256" key="1">
    <source>
        <dbReference type="SAM" id="MobiDB-lite"/>
    </source>
</evidence>
<dbReference type="SMART" id="SM00332">
    <property type="entry name" value="PP2Cc"/>
    <property type="match status" value="1"/>
</dbReference>
<comment type="caution">
    <text evidence="4">The sequence shown here is derived from an EMBL/GenBank/DDBJ whole genome shotgun (WGS) entry which is preliminary data.</text>
</comment>
<dbReference type="AlphaFoldDB" id="A0A2N3G4I6"/>
<dbReference type="EMBL" id="PHEX01000086">
    <property type="protein sequence ID" value="PKQ27508.1"/>
    <property type="molecule type" value="Genomic_DNA"/>
</dbReference>
<feature type="region of interest" description="Disordered" evidence="1">
    <location>
        <begin position="329"/>
        <end position="351"/>
    </location>
</feature>
<gene>
    <name evidence="4" type="ORF">CVT63_07610</name>
</gene>
<evidence type="ECO:0000256" key="2">
    <source>
        <dbReference type="SAM" id="Phobius"/>
    </source>
</evidence>